<accession>A0ABS6U299</accession>
<feature type="region of interest" description="Disordered" evidence="1">
    <location>
        <begin position="1"/>
        <end position="38"/>
    </location>
</feature>
<gene>
    <name evidence="2" type="ORF">I4I82_01455</name>
</gene>
<evidence type="ECO:0000256" key="1">
    <source>
        <dbReference type="SAM" id="MobiDB-lite"/>
    </source>
</evidence>
<dbReference type="Proteomes" id="UP000694300">
    <property type="component" value="Unassembled WGS sequence"/>
</dbReference>
<evidence type="ECO:0000313" key="3">
    <source>
        <dbReference type="Proteomes" id="UP000694300"/>
    </source>
</evidence>
<keyword evidence="3" id="KW-1185">Reference proteome</keyword>
<proteinExistence type="predicted"/>
<organism evidence="2 3">
    <name type="scientific">Pseudonocardia oceani</name>
    <dbReference type="NCBI Taxonomy" id="2792013"/>
    <lineage>
        <taxon>Bacteria</taxon>
        <taxon>Bacillati</taxon>
        <taxon>Actinomycetota</taxon>
        <taxon>Actinomycetes</taxon>
        <taxon>Pseudonocardiales</taxon>
        <taxon>Pseudonocardiaceae</taxon>
        <taxon>Pseudonocardia</taxon>
    </lineage>
</organism>
<dbReference type="RefSeq" id="WP_218588734.1">
    <property type="nucleotide sequence ID" value="NZ_JADQDE010000023.1"/>
</dbReference>
<protein>
    <submittedName>
        <fullName evidence="2">Uncharacterized protein</fullName>
    </submittedName>
</protein>
<comment type="caution">
    <text evidence="2">The sequence shown here is derived from an EMBL/GenBank/DDBJ whole genome shotgun (WGS) entry which is preliminary data.</text>
</comment>
<sequence length="108" mass="11913">MGTTARRTGIGRVGARGDLEQALGHPGRDRPDQGSTVETVRVNGPHARRVHHDVVDVPTRRPDALDVPEVAAPRDVRRSDVLLTRPQVQPGRRTGPVRWKVPIEEVAR</sequence>
<evidence type="ECO:0000313" key="2">
    <source>
        <dbReference type="EMBL" id="MBW0126363.1"/>
    </source>
</evidence>
<reference evidence="2 3" key="1">
    <citation type="submission" date="2020-11" db="EMBL/GenBank/DDBJ databases">
        <title>Pseudonocardia abyssalis sp. nov. and Pseudonocardia oceani sp. nov., description and phylogenomic analysis of two novel actinomycetes isolated from the deep Southern Ocean.</title>
        <authorList>
            <person name="Parra J."/>
        </authorList>
    </citation>
    <scope>NUCLEOTIDE SEQUENCE [LARGE SCALE GENOMIC DNA]</scope>
    <source>
        <strain evidence="3">KRD185</strain>
    </source>
</reference>
<name>A0ABS6U299_9PSEU</name>
<dbReference type="EMBL" id="JADQDF010000001">
    <property type="protein sequence ID" value="MBW0126363.1"/>
    <property type="molecule type" value="Genomic_DNA"/>
</dbReference>